<evidence type="ECO:0000313" key="2">
    <source>
        <dbReference type="EMBL" id="MBS6623423.1"/>
    </source>
</evidence>
<feature type="domain" description="Phage tail assembly chaperone-like" evidence="1">
    <location>
        <begin position="109"/>
        <end position="178"/>
    </location>
</feature>
<dbReference type="Proteomes" id="UP000811365">
    <property type="component" value="Unassembled WGS sequence"/>
</dbReference>
<reference evidence="2" key="1">
    <citation type="submission" date="2021-02" db="EMBL/GenBank/DDBJ databases">
        <title>Infant gut strain persistence is associated with maternal origin, phylogeny, and functional potential including surface adhesion and iron acquisition.</title>
        <authorList>
            <person name="Lou Y.C."/>
        </authorList>
    </citation>
    <scope>NUCLEOTIDE SEQUENCE</scope>
    <source>
        <strain evidence="2">L2_039_000G1_dasL2_039_000G1_maxbin2.maxbin.077</strain>
    </source>
</reference>
<accession>A0A9E1GNA2</accession>
<proteinExistence type="predicted"/>
<evidence type="ECO:0000313" key="3">
    <source>
        <dbReference type="Proteomes" id="UP000811365"/>
    </source>
</evidence>
<name>A0A9E1GNA2_9FIRM</name>
<comment type="caution">
    <text evidence="2">The sequence shown here is derived from an EMBL/GenBank/DDBJ whole genome shotgun (WGS) entry which is preliminary data.</text>
</comment>
<sequence length="202" mass="22384">MKTLSEVKAEYLNEALSSPVGGYVVMDRNGKVAAHSNSGFVHCFADPLDLEAARAAGYECKDEEIDGRVLTWVTAKERPGELFRSADGGYYAAAALPENDDAFVTERYAAEVRAERNARIADTDDYIKMPDMTVKKSAKASREALTDQERTEVLAYREALRDLPTVEGFPFVEYPTIPACIEYECGQKADARAVQANMYRGF</sequence>
<dbReference type="AlphaFoldDB" id="A0A9E1GNA2"/>
<organism evidence="2 3">
    <name type="scientific">Faecalibacterium prausnitzii</name>
    <dbReference type="NCBI Taxonomy" id="853"/>
    <lineage>
        <taxon>Bacteria</taxon>
        <taxon>Bacillati</taxon>
        <taxon>Bacillota</taxon>
        <taxon>Clostridia</taxon>
        <taxon>Eubacteriales</taxon>
        <taxon>Oscillospiraceae</taxon>
        <taxon>Faecalibacterium</taxon>
    </lineage>
</organism>
<protein>
    <submittedName>
        <fullName evidence="2">Phage tail assembly chaperone</fullName>
    </submittedName>
</protein>
<gene>
    <name evidence="2" type="ORF">KH315_15055</name>
</gene>
<dbReference type="Gene3D" id="6.10.140.1310">
    <property type="match status" value="1"/>
</dbReference>
<dbReference type="Pfam" id="PF16778">
    <property type="entry name" value="Phage_tail_APC"/>
    <property type="match status" value="1"/>
</dbReference>
<dbReference type="InterPro" id="IPR031893">
    <property type="entry name" value="Phage_tail_APC"/>
</dbReference>
<evidence type="ECO:0000259" key="1">
    <source>
        <dbReference type="Pfam" id="PF16778"/>
    </source>
</evidence>
<dbReference type="EMBL" id="JAGZYH010000136">
    <property type="protein sequence ID" value="MBS6623423.1"/>
    <property type="molecule type" value="Genomic_DNA"/>
</dbReference>